<dbReference type="Pfam" id="PF13041">
    <property type="entry name" value="PPR_2"/>
    <property type="match status" value="1"/>
</dbReference>
<evidence type="ECO:0000313" key="7">
    <source>
        <dbReference type="Proteomes" id="UP000654370"/>
    </source>
</evidence>
<dbReference type="Gene3D" id="1.25.40.10">
    <property type="entry name" value="Tetratricopeptide repeat domain"/>
    <property type="match status" value="3"/>
</dbReference>
<dbReference type="PROSITE" id="PS51375">
    <property type="entry name" value="PPR"/>
    <property type="match status" value="1"/>
</dbReference>
<keyword evidence="2" id="KW-0677">Repeat</keyword>
<dbReference type="Proteomes" id="UP000654370">
    <property type="component" value="Unassembled WGS sequence"/>
</dbReference>
<reference evidence="6" key="1">
    <citation type="submission" date="2020-12" db="EMBL/GenBank/DDBJ databases">
        <title>Metabolic potential, ecology and presence of endohyphal bacteria is reflected in genomic diversity of Mucoromycotina.</title>
        <authorList>
            <person name="Muszewska A."/>
            <person name="Okrasinska A."/>
            <person name="Steczkiewicz K."/>
            <person name="Drgas O."/>
            <person name="Orlowska M."/>
            <person name="Perlinska-Lenart U."/>
            <person name="Aleksandrzak-Piekarczyk T."/>
            <person name="Szatraj K."/>
            <person name="Zielenkiewicz U."/>
            <person name="Pilsyk S."/>
            <person name="Malc E."/>
            <person name="Mieczkowski P."/>
            <person name="Kruszewska J.S."/>
            <person name="Biernat P."/>
            <person name="Pawlowska J."/>
        </authorList>
    </citation>
    <scope>NUCLEOTIDE SEQUENCE</scope>
    <source>
        <strain evidence="6">WA0000067209</strain>
    </source>
</reference>
<dbReference type="PANTHER" id="PTHR47447">
    <property type="entry name" value="OS03G0856100 PROTEIN"/>
    <property type="match status" value="1"/>
</dbReference>
<dbReference type="NCBIfam" id="TIGR00756">
    <property type="entry name" value="PPR"/>
    <property type="match status" value="2"/>
</dbReference>
<comment type="function">
    <text evidence="3">Regulates mitochondrial small subunit maturation by controlling 15S rRNA 5'-end processing. Localizes to the 5' precursor of the 15S rRNA in a position that is subsequently occupied by mS47 in the mature yeast mtSSU. Uses structure and sequence-specific RNA recognition, binding to a single-stranded region of the precursor and specifically recognizing bases -6 to -1. The exchange of Ccm1 for mS47 is coupled to the irreversible removal of precursor rRNA that is accompanied by conformational changes of the mitoribosomal proteins uS5m and mS26. These conformational changes signal completion of 5'-end rRNA processing through protection of the mature 5'-end of the 15S rRNA and stabilization of mS47. The removal of the 5' precursor together with the dissociation of Ccm1 may be catalyzed by the 5'-3' exoribonuclease Pet127. Involved in the specific removal of group I introns in mitochondrial encoded transcripts.</text>
</comment>
<evidence type="ECO:0000313" key="6">
    <source>
        <dbReference type="EMBL" id="KAG2182122.1"/>
    </source>
</evidence>
<evidence type="ECO:0000256" key="5">
    <source>
        <dbReference type="PROSITE-ProRule" id="PRU00708"/>
    </source>
</evidence>
<organism evidence="6 7">
    <name type="scientific">Mortierella isabellina</name>
    <name type="common">Filamentous fungus</name>
    <name type="synonym">Umbelopsis isabellina</name>
    <dbReference type="NCBI Taxonomy" id="91625"/>
    <lineage>
        <taxon>Eukaryota</taxon>
        <taxon>Fungi</taxon>
        <taxon>Fungi incertae sedis</taxon>
        <taxon>Mucoromycota</taxon>
        <taxon>Mucoromycotina</taxon>
        <taxon>Umbelopsidomycetes</taxon>
        <taxon>Umbelopsidales</taxon>
        <taxon>Umbelopsidaceae</taxon>
        <taxon>Umbelopsis</taxon>
    </lineage>
</organism>
<gene>
    <name evidence="6" type="ORF">INT43_007049</name>
</gene>
<dbReference type="AlphaFoldDB" id="A0A8H7UHP6"/>
<accession>A0A8H7UHP6</accession>
<sequence>MSVKCGGNIYRNLWRALLLERVGPQSRGLHPSQSLFFQDLGLVNVRSNSRRQFLSTATAHSPINNQGSRRQISPTKYNTDKHVVTPANPDLIPQTLGFWLQTTPLADVRRADVRAIEDIFANPNTTTQSALARLEPENISVLYRVLAKYNCMDLMKQVHMVLEHAGHKTTETDLKIWFDTYIKASDQMDGAVALMNELITKGVDVSWDKIVLSSIDNGELEVAQQTIKKLAEKYHVQCEADVYKHLIKAFLNRGKQHDRESLGHAIRTFQLMVQTNTEADGETYSAFIEAYIEDSLANWKDDGHDIRISTIDRLYEAILTQDNFAPPSSLWASLIHFYAKNGELSKAEQIYQDYKKTQDTTSGDVMTMVEYLIKRFSKRRLLISANSLFYELVADGHKFDASTIARMIEAHGYRNDLEAAEQLLFDSQHILKSPSLKHYLSAMREYIRLHDIAGARRIYDKVQNQVPSLRWEDRVYMHNLLLTGYCHLRDIRGCENFWKQMGDRDTVSYNIMLEAYSTCGLWDDFAQLLDRMHQNNVQMDNRTKSILIFTQLRQDNVQKAEALINNYVSAGTMQKKAANLAGAINAALQCRSLQGDHEACQKLFDCLDAYGLATGSAYQSLMLCLGNQGKLSELRQVYKKAAAMQMRSELALDKVFRQWLKMQ</sequence>
<comment type="subunit">
    <text evidence="4">Binds to mitochondrial small subunit 15S rRNA.</text>
</comment>
<dbReference type="Pfam" id="PF01535">
    <property type="entry name" value="PPR"/>
    <property type="match status" value="2"/>
</dbReference>
<dbReference type="OrthoDB" id="185373at2759"/>
<evidence type="ECO:0000256" key="4">
    <source>
        <dbReference type="ARBA" id="ARBA00044511"/>
    </source>
</evidence>
<keyword evidence="7" id="KW-1185">Reference proteome</keyword>
<evidence type="ECO:0000256" key="2">
    <source>
        <dbReference type="ARBA" id="ARBA00022737"/>
    </source>
</evidence>
<dbReference type="EMBL" id="JAEPQZ010000004">
    <property type="protein sequence ID" value="KAG2182122.1"/>
    <property type="molecule type" value="Genomic_DNA"/>
</dbReference>
<evidence type="ECO:0000256" key="1">
    <source>
        <dbReference type="ARBA" id="ARBA00006192"/>
    </source>
</evidence>
<dbReference type="InterPro" id="IPR002885">
    <property type="entry name" value="PPR_rpt"/>
</dbReference>
<name>A0A8H7UHP6_MORIS</name>
<proteinExistence type="inferred from homology"/>
<comment type="caution">
    <text evidence="6">The sequence shown here is derived from an EMBL/GenBank/DDBJ whole genome shotgun (WGS) entry which is preliminary data.</text>
</comment>
<evidence type="ECO:0000256" key="3">
    <source>
        <dbReference type="ARBA" id="ARBA00044493"/>
    </source>
</evidence>
<feature type="repeat" description="PPR" evidence="5">
    <location>
        <begin position="505"/>
        <end position="539"/>
    </location>
</feature>
<dbReference type="PANTHER" id="PTHR47447:SF17">
    <property type="entry name" value="OS12G0638900 PROTEIN"/>
    <property type="match status" value="1"/>
</dbReference>
<protein>
    <submittedName>
        <fullName evidence="6">Uncharacterized protein</fullName>
    </submittedName>
</protein>
<dbReference type="InterPro" id="IPR011990">
    <property type="entry name" value="TPR-like_helical_dom_sf"/>
</dbReference>
<comment type="similarity">
    <text evidence="1">Belongs to the CCM1 family.</text>
</comment>